<reference evidence="16 17" key="1">
    <citation type="submission" date="2015-07" db="EMBL/GenBank/DDBJ databases">
        <title>The genome of the fungus Escovopsis weberi, a specialized disease agent of ant agriculture.</title>
        <authorList>
            <person name="de Man T.J."/>
            <person name="Stajich J.E."/>
            <person name="Kubicek C.P."/>
            <person name="Chenthamara K."/>
            <person name="Atanasova L."/>
            <person name="Druzhinina I.S."/>
            <person name="Birnbaum S."/>
            <person name="Barribeau S.M."/>
            <person name="Teiling C."/>
            <person name="Suen G."/>
            <person name="Currie C."/>
            <person name="Gerardo N.M."/>
        </authorList>
    </citation>
    <scope>NUCLEOTIDE SEQUENCE [LARGE SCALE GENOMIC DNA]</scope>
</reference>
<dbReference type="STRING" id="150374.A0A0M8MTZ6"/>
<keyword evidence="11 14" id="KW-0472">Membrane</keyword>
<evidence type="ECO:0000256" key="14">
    <source>
        <dbReference type="SAM" id="Phobius"/>
    </source>
</evidence>
<evidence type="ECO:0000256" key="13">
    <source>
        <dbReference type="SAM" id="MobiDB-lite"/>
    </source>
</evidence>
<keyword evidence="10" id="KW-0175">Coiled coil</keyword>
<dbReference type="InterPro" id="IPR026858">
    <property type="entry name" value="Vezatin"/>
</dbReference>
<feature type="domain" description="Myosin-binding" evidence="15">
    <location>
        <begin position="185"/>
        <end position="460"/>
    </location>
</feature>
<feature type="region of interest" description="Disordered" evidence="13">
    <location>
        <begin position="597"/>
        <end position="647"/>
    </location>
</feature>
<keyword evidence="17" id="KW-1185">Reference proteome</keyword>
<protein>
    <recommendedName>
        <fullName evidence="5">Vezatin</fullName>
    </recommendedName>
</protein>
<dbReference type="GO" id="GO:0005886">
    <property type="term" value="C:plasma membrane"/>
    <property type="evidence" value="ECO:0007669"/>
    <property type="project" value="UniProtKB-SubCell"/>
</dbReference>
<evidence type="ECO:0000256" key="9">
    <source>
        <dbReference type="ARBA" id="ARBA00022989"/>
    </source>
</evidence>
<keyword evidence="12" id="KW-0539">Nucleus</keyword>
<evidence type="ECO:0000256" key="7">
    <source>
        <dbReference type="ARBA" id="ARBA00022692"/>
    </source>
</evidence>
<evidence type="ECO:0000256" key="4">
    <source>
        <dbReference type="ARBA" id="ARBA00007245"/>
    </source>
</evidence>
<dbReference type="PANTHER" id="PTHR15989">
    <property type="entry name" value="VEZATIN"/>
    <property type="match status" value="1"/>
</dbReference>
<dbReference type="AlphaFoldDB" id="A0A0M8MTZ6"/>
<dbReference type="PANTHER" id="PTHR15989:SF5">
    <property type="entry name" value="VEZATIN"/>
    <property type="match status" value="1"/>
</dbReference>
<feature type="compositionally biased region" description="Polar residues" evidence="13">
    <location>
        <begin position="636"/>
        <end position="647"/>
    </location>
</feature>
<dbReference type="GO" id="GO:0098609">
    <property type="term" value="P:cell-cell adhesion"/>
    <property type="evidence" value="ECO:0007669"/>
    <property type="project" value="InterPro"/>
</dbReference>
<accession>A0A0M8MTZ6</accession>
<feature type="region of interest" description="Disordered" evidence="13">
    <location>
        <begin position="147"/>
        <end position="166"/>
    </location>
</feature>
<evidence type="ECO:0000256" key="1">
    <source>
        <dbReference type="ARBA" id="ARBA00004123"/>
    </source>
</evidence>
<dbReference type="OrthoDB" id="21151at2759"/>
<feature type="region of interest" description="Disordered" evidence="13">
    <location>
        <begin position="1"/>
        <end position="92"/>
    </location>
</feature>
<comment type="caution">
    <text evidence="16">The sequence shown here is derived from an EMBL/GenBank/DDBJ whole genome shotgun (WGS) entry which is preliminary data.</text>
</comment>
<name>A0A0M8MTZ6_ESCWE</name>
<keyword evidence="8" id="KW-0965">Cell junction</keyword>
<dbReference type="EMBL" id="LGSR01000029">
    <property type="protein sequence ID" value="KOS16737.1"/>
    <property type="molecule type" value="Genomic_DNA"/>
</dbReference>
<keyword evidence="6" id="KW-1003">Cell membrane</keyword>
<evidence type="ECO:0000256" key="6">
    <source>
        <dbReference type="ARBA" id="ARBA00022475"/>
    </source>
</evidence>
<sequence>MPPVCRLRARANSSLATAEGGNDSEVEWAPISITPDRRTSSPSAASSRSVSPSPYAPTGRPLVRARFRNNQSDKAGNPGLGRSHRQGLSGSATRPLPLLQALRRSFSAAVAARLERSDTTKFLEQFRYAIIASQLLSSHSIVGRRLPVPNAPGAPGAPPPRPRGQSLYSTEGIGASVLAALGLAVVVSWVLASSSLFPWRRIAVLLVLVAVSALVGQVYTRHKSLSDRRDEALFEISSFVSSSQDFDSATEATLSLVQEVELVSRGYQISTPLPPISRIEERSQSRKCVRLRKALLQFLADALTTYDEASDHVKGFSEQTELEKYFDMYDISDFDMSDARQGFNAADFEDAESLRTLKILAARFHTTRRMFLCALLALDANGQEPDLPRWTAAVEALRSASARTKLAYERLQAILSEAGSFPLPPTPKSGPLTPGKERWRSQLRKLDSLSSGIRGLQAKLHLLKEESDRALDGSNDLSELGPNLMAQYDSIGAHLKELMSAWEDGRTALALGIDRNEKRISSMSTLVSQHDYAFGALETVGEGGADEAFKALTGESPPASDGSGSVVEEVFEAVAAPRQARPRSLLTREERIAKMKEEREHKAQAQSQAEASRGMLRELESVISLRPKKQRLSAPPLSTSTGRTVSM</sequence>
<feature type="transmembrane region" description="Helical" evidence="14">
    <location>
        <begin position="198"/>
        <end position="219"/>
    </location>
</feature>
<evidence type="ECO:0000256" key="2">
    <source>
        <dbReference type="ARBA" id="ARBA00004536"/>
    </source>
</evidence>
<dbReference type="Pfam" id="PF12632">
    <property type="entry name" value="Vezatin"/>
    <property type="match status" value="1"/>
</dbReference>
<dbReference type="Proteomes" id="UP000053831">
    <property type="component" value="Unassembled WGS sequence"/>
</dbReference>
<comment type="subcellular location">
    <subcellularLocation>
        <location evidence="2">Cell junction</location>
        <location evidence="2">Adherens junction</location>
    </subcellularLocation>
    <subcellularLocation>
        <location evidence="3">Cell membrane</location>
        <topology evidence="3">Multi-pass membrane protein</topology>
    </subcellularLocation>
    <subcellularLocation>
        <location evidence="1">Nucleus</location>
    </subcellularLocation>
</comment>
<dbReference type="InterPro" id="IPR026859">
    <property type="entry name" value="Myosin-bd"/>
</dbReference>
<keyword evidence="9 14" id="KW-1133">Transmembrane helix</keyword>
<evidence type="ECO:0000256" key="5">
    <source>
        <dbReference type="ARBA" id="ARBA00018125"/>
    </source>
</evidence>
<organism evidence="16 17">
    <name type="scientific">Escovopsis weberi</name>
    <dbReference type="NCBI Taxonomy" id="150374"/>
    <lineage>
        <taxon>Eukaryota</taxon>
        <taxon>Fungi</taxon>
        <taxon>Dikarya</taxon>
        <taxon>Ascomycota</taxon>
        <taxon>Pezizomycotina</taxon>
        <taxon>Sordariomycetes</taxon>
        <taxon>Hypocreomycetidae</taxon>
        <taxon>Hypocreales</taxon>
        <taxon>Hypocreaceae</taxon>
        <taxon>Escovopsis</taxon>
    </lineage>
</organism>
<evidence type="ECO:0000256" key="12">
    <source>
        <dbReference type="ARBA" id="ARBA00023242"/>
    </source>
</evidence>
<dbReference type="GO" id="GO:0017022">
    <property type="term" value="F:myosin binding"/>
    <property type="evidence" value="ECO:0007669"/>
    <property type="project" value="InterPro"/>
</dbReference>
<keyword evidence="7 14" id="KW-0812">Transmembrane</keyword>
<evidence type="ECO:0000256" key="10">
    <source>
        <dbReference type="ARBA" id="ARBA00023054"/>
    </source>
</evidence>
<proteinExistence type="inferred from homology"/>
<feature type="transmembrane region" description="Helical" evidence="14">
    <location>
        <begin position="173"/>
        <end position="192"/>
    </location>
</feature>
<comment type="similarity">
    <text evidence="4">Belongs to the vezatin family.</text>
</comment>
<evidence type="ECO:0000256" key="11">
    <source>
        <dbReference type="ARBA" id="ARBA00023136"/>
    </source>
</evidence>
<feature type="compositionally biased region" description="Pro residues" evidence="13">
    <location>
        <begin position="149"/>
        <end position="162"/>
    </location>
</feature>
<dbReference type="GO" id="GO:0005634">
    <property type="term" value="C:nucleus"/>
    <property type="evidence" value="ECO:0007669"/>
    <property type="project" value="UniProtKB-SubCell"/>
</dbReference>
<feature type="compositionally biased region" description="Low complexity" evidence="13">
    <location>
        <begin position="40"/>
        <end position="57"/>
    </location>
</feature>
<evidence type="ECO:0000256" key="3">
    <source>
        <dbReference type="ARBA" id="ARBA00004651"/>
    </source>
</evidence>
<gene>
    <name evidence="16" type="ORF">ESCO_004806</name>
</gene>
<evidence type="ECO:0000256" key="8">
    <source>
        <dbReference type="ARBA" id="ARBA00022949"/>
    </source>
</evidence>
<evidence type="ECO:0000259" key="15">
    <source>
        <dbReference type="Pfam" id="PF12632"/>
    </source>
</evidence>
<evidence type="ECO:0000313" key="16">
    <source>
        <dbReference type="EMBL" id="KOS16737.1"/>
    </source>
</evidence>
<evidence type="ECO:0000313" key="17">
    <source>
        <dbReference type="Proteomes" id="UP000053831"/>
    </source>
</evidence>